<comment type="caution">
    <text evidence="2">The sequence shown here is derived from an EMBL/GenBank/DDBJ whole genome shotgun (WGS) entry which is preliminary data.</text>
</comment>
<dbReference type="GeneID" id="81365994"/>
<evidence type="ECO:0000256" key="1">
    <source>
        <dbReference type="SAM" id="SignalP"/>
    </source>
</evidence>
<gene>
    <name evidence="2" type="ORF">N7509_002377</name>
</gene>
<evidence type="ECO:0008006" key="4">
    <source>
        <dbReference type="Google" id="ProtNLM"/>
    </source>
</evidence>
<dbReference type="RefSeq" id="XP_056492809.1">
    <property type="nucleotide sequence ID" value="XM_056627014.1"/>
</dbReference>
<keyword evidence="1" id="KW-0732">Signal</keyword>
<protein>
    <recommendedName>
        <fullName evidence="4">Phosphoglycerate mutase family protein</fullName>
    </recommendedName>
</protein>
<evidence type="ECO:0000313" key="2">
    <source>
        <dbReference type="EMBL" id="KAJ5408494.1"/>
    </source>
</evidence>
<dbReference type="Proteomes" id="UP001147747">
    <property type="component" value="Unassembled WGS sequence"/>
</dbReference>
<organism evidence="2 3">
    <name type="scientific">Penicillium cosmopolitanum</name>
    <dbReference type="NCBI Taxonomy" id="1131564"/>
    <lineage>
        <taxon>Eukaryota</taxon>
        <taxon>Fungi</taxon>
        <taxon>Dikarya</taxon>
        <taxon>Ascomycota</taxon>
        <taxon>Pezizomycotina</taxon>
        <taxon>Eurotiomycetes</taxon>
        <taxon>Eurotiomycetidae</taxon>
        <taxon>Eurotiales</taxon>
        <taxon>Aspergillaceae</taxon>
        <taxon>Penicillium</taxon>
    </lineage>
</organism>
<evidence type="ECO:0000313" key="3">
    <source>
        <dbReference type="Proteomes" id="UP001147747"/>
    </source>
</evidence>
<feature type="signal peptide" evidence="1">
    <location>
        <begin position="1"/>
        <end position="19"/>
    </location>
</feature>
<sequence length="186" mass="21127">MLFPLVILAFCLLWTIASARKPPTVYLIRHAEKPADKKDKRLSHKGEKRAQCLRTIFGVESEYNIRYIIAPTVKKHGKHGRPFKTVHPLAKDLGVKVDTHCPHNSGACVADAIRDYDGPGNILISWRHGTIPNIQWFLGSEYPLEYPKDRYDLIWTLPYPYDVITEVRSENCPGIDIPSPGLVVQN</sequence>
<keyword evidence="3" id="KW-1185">Reference proteome</keyword>
<reference evidence="2" key="1">
    <citation type="submission" date="2022-12" db="EMBL/GenBank/DDBJ databases">
        <authorList>
            <person name="Petersen C."/>
        </authorList>
    </citation>
    <scope>NUCLEOTIDE SEQUENCE</scope>
    <source>
        <strain evidence="2">IBT 29677</strain>
    </source>
</reference>
<accession>A0A9X0BDF2</accession>
<proteinExistence type="predicted"/>
<reference evidence="2" key="2">
    <citation type="journal article" date="2023" name="IMA Fungus">
        <title>Comparative genomic study of the Penicillium genus elucidates a diverse pangenome and 15 lateral gene transfer events.</title>
        <authorList>
            <person name="Petersen C."/>
            <person name="Sorensen T."/>
            <person name="Nielsen M.R."/>
            <person name="Sondergaard T.E."/>
            <person name="Sorensen J.L."/>
            <person name="Fitzpatrick D.A."/>
            <person name="Frisvad J.C."/>
            <person name="Nielsen K.L."/>
        </authorList>
    </citation>
    <scope>NUCLEOTIDE SEQUENCE</scope>
    <source>
        <strain evidence="2">IBT 29677</strain>
    </source>
</reference>
<name>A0A9X0BDF2_9EURO</name>
<dbReference type="EMBL" id="JAPZBU010000004">
    <property type="protein sequence ID" value="KAJ5408494.1"/>
    <property type="molecule type" value="Genomic_DNA"/>
</dbReference>
<dbReference type="OrthoDB" id="425925at2759"/>
<feature type="chain" id="PRO_5040952359" description="Phosphoglycerate mutase family protein" evidence="1">
    <location>
        <begin position="20"/>
        <end position="186"/>
    </location>
</feature>
<dbReference type="AlphaFoldDB" id="A0A9X0BDF2"/>